<dbReference type="FunFam" id="2.60.120.200:FF:000012">
    <property type="entry name" value="neuronal pentraxin receptor"/>
    <property type="match status" value="1"/>
</dbReference>
<dbReference type="PROSITE" id="PS51828">
    <property type="entry name" value="PTX_2"/>
    <property type="match status" value="1"/>
</dbReference>
<feature type="region of interest" description="Disordered" evidence="7">
    <location>
        <begin position="170"/>
        <end position="196"/>
    </location>
</feature>
<name>A0A7N4PAA3_SARHA</name>
<evidence type="ECO:0000256" key="6">
    <source>
        <dbReference type="PROSITE-ProRule" id="PRU01172"/>
    </source>
</evidence>
<gene>
    <name evidence="10" type="primary">NPTXR</name>
</gene>
<evidence type="ECO:0000256" key="2">
    <source>
        <dbReference type="ARBA" id="ARBA00022723"/>
    </source>
</evidence>
<accession>A0A7N4PAA3</accession>
<dbReference type="Ensembl" id="ENSSHAT00000041700.1">
    <property type="protein sequence ID" value="ENSSHAP00000035449.1"/>
    <property type="gene ID" value="ENSSHAG00000023708.1"/>
</dbReference>
<organism evidence="10 11">
    <name type="scientific">Sarcophilus harrisii</name>
    <name type="common">Tasmanian devil</name>
    <name type="synonym">Sarcophilus laniarius</name>
    <dbReference type="NCBI Taxonomy" id="9305"/>
    <lineage>
        <taxon>Eukaryota</taxon>
        <taxon>Metazoa</taxon>
        <taxon>Chordata</taxon>
        <taxon>Craniata</taxon>
        <taxon>Vertebrata</taxon>
        <taxon>Euteleostomi</taxon>
        <taxon>Mammalia</taxon>
        <taxon>Metatheria</taxon>
        <taxon>Dasyuromorphia</taxon>
        <taxon>Dasyuridae</taxon>
        <taxon>Sarcophilus</taxon>
    </lineage>
</organism>
<dbReference type="Pfam" id="PF00354">
    <property type="entry name" value="Pentaxin"/>
    <property type="match status" value="1"/>
</dbReference>
<feature type="compositionally biased region" description="Basic residues" evidence="7">
    <location>
        <begin position="525"/>
        <end position="543"/>
    </location>
</feature>
<dbReference type="Proteomes" id="UP000007648">
    <property type="component" value="Unassembled WGS sequence"/>
</dbReference>
<feature type="compositionally biased region" description="Basic and acidic residues" evidence="7">
    <location>
        <begin position="544"/>
        <end position="554"/>
    </location>
</feature>
<proteinExistence type="predicted"/>
<dbReference type="PANTHER" id="PTHR19277">
    <property type="entry name" value="PENTRAXIN"/>
    <property type="match status" value="1"/>
</dbReference>
<dbReference type="GeneTree" id="ENSGT00940000154405"/>
<feature type="compositionally biased region" description="Low complexity" evidence="7">
    <location>
        <begin position="20"/>
        <end position="40"/>
    </location>
</feature>
<protein>
    <submittedName>
        <fullName evidence="10">Neuronal pentraxin receptor</fullName>
    </submittedName>
</protein>
<evidence type="ECO:0000256" key="4">
    <source>
        <dbReference type="ARBA" id="ARBA00023157"/>
    </source>
</evidence>
<feature type="compositionally biased region" description="Basic and acidic residues" evidence="7">
    <location>
        <begin position="568"/>
        <end position="583"/>
    </location>
</feature>
<evidence type="ECO:0000313" key="10">
    <source>
        <dbReference type="Ensembl" id="ENSSHAP00000035449.1"/>
    </source>
</evidence>
<comment type="caution">
    <text evidence="6">Lacks conserved residue(s) required for the propagation of feature annotation.</text>
</comment>
<keyword evidence="3" id="KW-0106">Calcium</keyword>
<comment type="cofactor">
    <cofactor evidence="1">
        <name>Ca(2+)</name>
        <dbReference type="ChEBI" id="CHEBI:29108"/>
    </cofactor>
</comment>
<evidence type="ECO:0000313" key="11">
    <source>
        <dbReference type="Proteomes" id="UP000007648"/>
    </source>
</evidence>
<dbReference type="GO" id="GO:0046872">
    <property type="term" value="F:metal ion binding"/>
    <property type="evidence" value="ECO:0007669"/>
    <property type="project" value="UniProtKB-KW"/>
</dbReference>
<feature type="region of interest" description="Disordered" evidence="7">
    <location>
        <begin position="20"/>
        <end position="74"/>
    </location>
</feature>
<evidence type="ECO:0000256" key="3">
    <source>
        <dbReference type="ARBA" id="ARBA00022837"/>
    </source>
</evidence>
<reference evidence="10 11" key="1">
    <citation type="journal article" date="2011" name="Proc. Natl. Acad. Sci. U.S.A.">
        <title>Genetic diversity and population structure of the endangered marsupial Sarcophilus harrisii (Tasmanian devil).</title>
        <authorList>
            <person name="Miller W."/>
            <person name="Hayes V.M."/>
            <person name="Ratan A."/>
            <person name="Petersen D.C."/>
            <person name="Wittekindt N.E."/>
            <person name="Miller J."/>
            <person name="Walenz B."/>
            <person name="Knight J."/>
            <person name="Qi J."/>
            <person name="Zhao F."/>
            <person name="Wang Q."/>
            <person name="Bedoya-Reina O.C."/>
            <person name="Katiyar N."/>
            <person name="Tomsho L.P."/>
            <person name="Kasson L.M."/>
            <person name="Hardie R.A."/>
            <person name="Woodbridge P."/>
            <person name="Tindall E.A."/>
            <person name="Bertelsen M.F."/>
            <person name="Dixon D."/>
            <person name="Pyecroft S."/>
            <person name="Helgen K.M."/>
            <person name="Lesk A.M."/>
            <person name="Pringle T.H."/>
            <person name="Patterson N."/>
            <person name="Zhang Y."/>
            <person name="Kreiss A."/>
            <person name="Woods G.M."/>
            <person name="Jones M.E."/>
            <person name="Schuster S.C."/>
        </authorList>
    </citation>
    <scope>NUCLEOTIDE SEQUENCE [LARGE SCALE GENOMIC DNA]</scope>
</reference>
<dbReference type="InterPro" id="IPR013320">
    <property type="entry name" value="ConA-like_dom_sf"/>
</dbReference>
<feature type="chain" id="PRO_5029559224" evidence="8">
    <location>
        <begin position="18"/>
        <end position="597"/>
    </location>
</feature>
<sequence length="597" mass="66939">MLAFLGAIVCIIASVHPAASPARAPSGAAADNDSSAGTAALLPPGPEQSLSALHGPGGSAGPHELPLPGGGELLASARPLQHPMLFSRFLCTPLATECPTAADGAAVQGDGPGSGQQQQQQQQQRQREEELLALQSTAEQLRQTALQQKARIRADQEAIRELTGKLGRCESGLQLPFQDPGPSGRQDTMSDGPAWDSPAVVRELEEAVRALKERIEKIEQELPVHGNVSATTTRPLPSQDPLHTQMETLEAQLLSKVMALEKERSSLSSSNHKQQQAVEKELNALQDRVAELEHGASAYSPPDAFKINIPVKNNYMYARVRRTLPELYAFTICMWLKSKSGGMGIGTPFSYSVPGQSNEMVLLEAGHDPMELLINDKVAQLPLNLKDGRWHHICIVWTTRDGLWSAYQDGQLRGSSDNLAAWHPIKPHGIIILGQEQVKRAQVLGNSEKEGRKEERKEGREGRREKEGRKEWSEGKNGGREGRKEWREGGREREREGGREEGKKEGRNGRMQGRKRKEGRENKRREGKRKGRRREGRKKKWRKGGKEERKEREKGRNKRRKKKRRRREREGGKKEEETRERRKEEKKRRKKGEKEER</sequence>
<feature type="region of interest" description="Disordered" evidence="7">
    <location>
        <begin position="443"/>
        <end position="597"/>
    </location>
</feature>
<evidence type="ECO:0000256" key="5">
    <source>
        <dbReference type="ARBA" id="ARBA00023180"/>
    </source>
</evidence>
<keyword evidence="8" id="KW-0732">Signal</keyword>
<evidence type="ECO:0000259" key="9">
    <source>
        <dbReference type="PROSITE" id="PS51828"/>
    </source>
</evidence>
<keyword evidence="4" id="KW-1015">Disulfide bond</keyword>
<feature type="region of interest" description="Disordered" evidence="7">
    <location>
        <begin position="102"/>
        <end position="128"/>
    </location>
</feature>
<feature type="compositionally biased region" description="Basic and acidic residues" evidence="7">
    <location>
        <begin position="447"/>
        <end position="508"/>
    </location>
</feature>
<keyword evidence="11" id="KW-1185">Reference proteome</keyword>
<feature type="compositionally biased region" description="Basic residues" evidence="7">
    <location>
        <begin position="555"/>
        <end position="567"/>
    </location>
</feature>
<keyword evidence="2" id="KW-0479">Metal-binding</keyword>
<evidence type="ECO:0000256" key="8">
    <source>
        <dbReference type="SAM" id="SignalP"/>
    </source>
</evidence>
<dbReference type="SMART" id="SM00159">
    <property type="entry name" value="PTX"/>
    <property type="match status" value="1"/>
</dbReference>
<evidence type="ECO:0000256" key="1">
    <source>
        <dbReference type="ARBA" id="ARBA00001913"/>
    </source>
</evidence>
<dbReference type="PRINTS" id="PR00895">
    <property type="entry name" value="PENTAXIN"/>
</dbReference>
<feature type="domain" description="Pentraxin (PTX)" evidence="9">
    <location>
        <begin position="303"/>
        <end position="437"/>
    </location>
</feature>
<keyword evidence="5" id="KW-0325">Glycoprotein</keyword>
<reference evidence="10" key="3">
    <citation type="submission" date="2025-09" db="UniProtKB">
        <authorList>
            <consortium name="Ensembl"/>
        </authorList>
    </citation>
    <scope>IDENTIFICATION</scope>
</reference>
<dbReference type="InterPro" id="IPR051360">
    <property type="entry name" value="Neuronal_Pentraxin_Related"/>
</dbReference>
<reference evidence="10" key="2">
    <citation type="submission" date="2025-08" db="UniProtKB">
        <authorList>
            <consortium name="Ensembl"/>
        </authorList>
    </citation>
    <scope>IDENTIFICATION</scope>
</reference>
<feature type="signal peptide" evidence="8">
    <location>
        <begin position="1"/>
        <end position="17"/>
    </location>
</feature>
<dbReference type="GO" id="GO:0098978">
    <property type="term" value="C:glutamatergic synapse"/>
    <property type="evidence" value="ECO:0007669"/>
    <property type="project" value="Ensembl"/>
</dbReference>
<dbReference type="PANTHER" id="PTHR19277:SF94">
    <property type="entry name" value="NEURONAL PENTRAXIN RECEPTOR"/>
    <property type="match status" value="1"/>
</dbReference>
<evidence type="ECO:0000256" key="7">
    <source>
        <dbReference type="SAM" id="MobiDB-lite"/>
    </source>
</evidence>
<dbReference type="AlphaFoldDB" id="A0A7N4PAA3"/>
<dbReference type="InterPro" id="IPR001759">
    <property type="entry name" value="PTX_dom"/>
</dbReference>
<dbReference type="FunCoup" id="A0A7N4PAA3">
    <property type="interactions" value="12"/>
</dbReference>
<dbReference type="Gene3D" id="2.60.120.200">
    <property type="match status" value="1"/>
</dbReference>
<dbReference type="InParanoid" id="A0A7N4PAA3"/>
<dbReference type="SUPFAM" id="SSF49899">
    <property type="entry name" value="Concanavalin A-like lectins/glucanases"/>
    <property type="match status" value="1"/>
</dbReference>